<dbReference type="EMBL" id="JABBPK010000001">
    <property type="protein sequence ID" value="NMO76534.1"/>
    <property type="molecule type" value="Genomic_DNA"/>
</dbReference>
<keyword evidence="1" id="KW-0812">Transmembrane</keyword>
<feature type="domain" description="CwlT-like lysozyme" evidence="2">
    <location>
        <begin position="36"/>
        <end position="192"/>
    </location>
</feature>
<dbReference type="RefSeq" id="WP_016204282.1">
    <property type="nucleotide sequence ID" value="NZ_JABBPK010000001.1"/>
</dbReference>
<accession>A0A7Y0PMK3</accession>
<sequence>MKRRRKTVTNTIIVLIVVIYFGYLFVNSTIKQNNQQRLLKYLPEIANELELNELNAEELSPILLAIMDQESHGKGNDPMQSSESAGLKRNAIEDPSESIKQGVFHFAEMYKYGQKQGVDIETIIQSYNMGPGYIDFIVSNSQVEHSEESAKTYSEYMVERSPTIYTCNNDKLNFRYPYCYGDFTYADKVTSKVKEMSSIIEKYARRL</sequence>
<dbReference type="Proteomes" id="UP000588491">
    <property type="component" value="Unassembled WGS sequence"/>
</dbReference>
<dbReference type="InterPro" id="IPR047194">
    <property type="entry name" value="CwlT-like_lysozyme"/>
</dbReference>
<keyword evidence="1" id="KW-0472">Membrane</keyword>
<gene>
    <name evidence="3" type="ORF">HHU08_05950</name>
</gene>
<evidence type="ECO:0000313" key="3">
    <source>
        <dbReference type="EMBL" id="NMO76534.1"/>
    </source>
</evidence>
<keyword evidence="4" id="KW-1185">Reference proteome</keyword>
<dbReference type="SUPFAM" id="SSF53955">
    <property type="entry name" value="Lysozyme-like"/>
    <property type="match status" value="1"/>
</dbReference>
<keyword evidence="1" id="KW-1133">Transmembrane helix</keyword>
<dbReference type="GO" id="GO:0016052">
    <property type="term" value="P:carbohydrate catabolic process"/>
    <property type="evidence" value="ECO:0007669"/>
    <property type="project" value="TreeGrafter"/>
</dbReference>
<proteinExistence type="predicted"/>
<dbReference type="InterPro" id="IPR023346">
    <property type="entry name" value="Lysozyme-like_dom_sf"/>
</dbReference>
<feature type="transmembrane region" description="Helical" evidence="1">
    <location>
        <begin position="7"/>
        <end position="26"/>
    </location>
</feature>
<comment type="caution">
    <text evidence="3">The sequence shown here is derived from an EMBL/GenBank/DDBJ whole genome shotgun (WGS) entry which is preliminary data.</text>
</comment>
<dbReference type="PANTHER" id="PTHR34135:SF3">
    <property type="entry name" value="PNEUMOCOCCAL VACCINE ANTIGEN A"/>
    <property type="match status" value="1"/>
</dbReference>
<dbReference type="CDD" id="cd16891">
    <property type="entry name" value="CwlT-like"/>
    <property type="match status" value="1"/>
</dbReference>
<reference evidence="3 4" key="1">
    <citation type="submission" date="2020-04" db="EMBL/GenBank/DDBJ databases">
        <title>Bacillus sp. UniB3 isolated from commercial digestive syrup.</title>
        <authorList>
            <person name="Thorat V."/>
            <person name="Kirdat K."/>
            <person name="Tiwarekar B."/>
            <person name="Yadav A."/>
        </authorList>
    </citation>
    <scope>NUCLEOTIDE SEQUENCE [LARGE SCALE GENOMIC DNA]</scope>
    <source>
        <strain evidence="3 4">UniB3</strain>
    </source>
</reference>
<name>A0A7Y0PMK3_9BACI</name>
<evidence type="ECO:0000256" key="1">
    <source>
        <dbReference type="SAM" id="Phobius"/>
    </source>
</evidence>
<evidence type="ECO:0000259" key="2">
    <source>
        <dbReference type="Pfam" id="PF13702"/>
    </source>
</evidence>
<dbReference type="Pfam" id="PF13702">
    <property type="entry name" value="Lysozyme_like"/>
    <property type="match status" value="1"/>
</dbReference>
<organism evidence="3 4">
    <name type="scientific">Niallia alba</name>
    <dbReference type="NCBI Taxonomy" id="2729105"/>
    <lineage>
        <taxon>Bacteria</taxon>
        <taxon>Bacillati</taxon>
        <taxon>Bacillota</taxon>
        <taxon>Bacilli</taxon>
        <taxon>Bacillales</taxon>
        <taxon>Bacillaceae</taxon>
        <taxon>Niallia</taxon>
    </lineage>
</organism>
<evidence type="ECO:0000313" key="4">
    <source>
        <dbReference type="Proteomes" id="UP000588491"/>
    </source>
</evidence>
<dbReference type="AlphaFoldDB" id="A0A7Y0PMK3"/>
<dbReference type="Gene3D" id="1.10.530.10">
    <property type="match status" value="1"/>
</dbReference>
<protein>
    <recommendedName>
        <fullName evidence="2">CwlT-like lysozyme domain-containing protein</fullName>
    </recommendedName>
</protein>
<dbReference type="PANTHER" id="PTHR34135">
    <property type="entry name" value="LYSOZYME"/>
    <property type="match status" value="1"/>
</dbReference>